<name>A0A2A9EGK0_9MICO</name>
<feature type="transmembrane region" description="Helical" evidence="1">
    <location>
        <begin position="51"/>
        <end position="73"/>
    </location>
</feature>
<sequence length="154" mass="16169">MSNATVRERPAVGARRLGYTIAVVVNAVMLYAVNAWPGWQAVPFLTADTAAVIPLVNASILVSLVVNAVYVVHDPAWVRALGDLATSAVGLVALVRMWQVFPFDFGGATFDWELLTRWVLGLGIAGSAIAIVVALVSLVRALTEGGGGRTIATP</sequence>
<keyword evidence="1" id="KW-1133">Transmembrane helix</keyword>
<evidence type="ECO:0000313" key="2">
    <source>
        <dbReference type="EMBL" id="PFG38197.1"/>
    </source>
</evidence>
<comment type="caution">
    <text evidence="2">The sequence shown here is derived from an EMBL/GenBank/DDBJ whole genome shotgun (WGS) entry which is preliminary data.</text>
</comment>
<organism evidence="2 3">
    <name type="scientific">Georgenia soli</name>
    <dbReference type="NCBI Taxonomy" id="638953"/>
    <lineage>
        <taxon>Bacteria</taxon>
        <taxon>Bacillati</taxon>
        <taxon>Actinomycetota</taxon>
        <taxon>Actinomycetes</taxon>
        <taxon>Micrococcales</taxon>
        <taxon>Bogoriellaceae</taxon>
        <taxon>Georgenia</taxon>
    </lineage>
</organism>
<keyword evidence="1" id="KW-0812">Transmembrane</keyword>
<dbReference type="EMBL" id="PDJI01000004">
    <property type="protein sequence ID" value="PFG38197.1"/>
    <property type="molecule type" value="Genomic_DNA"/>
</dbReference>
<proteinExistence type="predicted"/>
<dbReference type="OrthoDB" id="3789019at2"/>
<protein>
    <submittedName>
        <fullName evidence="2">Uncharacterized protein</fullName>
    </submittedName>
</protein>
<feature type="transmembrane region" description="Helical" evidence="1">
    <location>
        <begin position="80"/>
        <end position="98"/>
    </location>
</feature>
<dbReference type="AlphaFoldDB" id="A0A2A9EGK0"/>
<dbReference type="Proteomes" id="UP000222106">
    <property type="component" value="Unassembled WGS sequence"/>
</dbReference>
<gene>
    <name evidence="2" type="ORF">ATJ97_0669</name>
</gene>
<feature type="transmembrane region" description="Helical" evidence="1">
    <location>
        <begin position="17"/>
        <end position="39"/>
    </location>
</feature>
<evidence type="ECO:0000256" key="1">
    <source>
        <dbReference type="SAM" id="Phobius"/>
    </source>
</evidence>
<evidence type="ECO:0000313" key="3">
    <source>
        <dbReference type="Proteomes" id="UP000222106"/>
    </source>
</evidence>
<accession>A0A2A9EGK0</accession>
<keyword evidence="3" id="KW-1185">Reference proteome</keyword>
<feature type="transmembrane region" description="Helical" evidence="1">
    <location>
        <begin position="118"/>
        <end position="139"/>
    </location>
</feature>
<reference evidence="2 3" key="1">
    <citation type="submission" date="2017-10" db="EMBL/GenBank/DDBJ databases">
        <title>Sequencing the genomes of 1000 actinobacteria strains.</title>
        <authorList>
            <person name="Klenk H.-P."/>
        </authorList>
    </citation>
    <scope>NUCLEOTIDE SEQUENCE [LARGE SCALE GENOMIC DNA]</scope>
    <source>
        <strain evidence="2 3">DSM 21838</strain>
    </source>
</reference>
<dbReference type="RefSeq" id="WP_098482515.1">
    <property type="nucleotide sequence ID" value="NZ_PDJI01000004.1"/>
</dbReference>
<keyword evidence="1" id="KW-0472">Membrane</keyword>